<dbReference type="InterPro" id="IPR029063">
    <property type="entry name" value="SAM-dependent_MTases_sf"/>
</dbReference>
<dbReference type="AlphaFoldDB" id="A0A098Y6H2"/>
<name>A0A098Y6H2_9ACTN</name>
<proteinExistence type="predicted"/>
<dbReference type="InterPro" id="IPR041698">
    <property type="entry name" value="Methyltransf_25"/>
</dbReference>
<dbReference type="GO" id="GO:0003676">
    <property type="term" value="F:nucleic acid binding"/>
    <property type="evidence" value="ECO:0007669"/>
    <property type="project" value="InterPro"/>
</dbReference>
<dbReference type="InterPro" id="IPR002052">
    <property type="entry name" value="DNA_methylase_N6_adenine_CS"/>
</dbReference>
<dbReference type="STRING" id="1522368.IN07_13425"/>
<evidence type="ECO:0000313" key="3">
    <source>
        <dbReference type="Proteomes" id="UP000029713"/>
    </source>
</evidence>
<evidence type="ECO:0000259" key="1">
    <source>
        <dbReference type="Pfam" id="PF13649"/>
    </source>
</evidence>
<accession>A0A098Y6H2</accession>
<dbReference type="PROSITE" id="PS00092">
    <property type="entry name" value="N6_MTASE"/>
    <property type="match status" value="1"/>
</dbReference>
<dbReference type="Gene3D" id="3.40.50.150">
    <property type="entry name" value="Vaccinia Virus protein VP39"/>
    <property type="match status" value="1"/>
</dbReference>
<dbReference type="EMBL" id="JPMX01000058">
    <property type="protein sequence ID" value="KGH46094.1"/>
    <property type="molecule type" value="Genomic_DNA"/>
</dbReference>
<feature type="domain" description="Methyltransferase" evidence="1">
    <location>
        <begin position="54"/>
        <end position="140"/>
    </location>
</feature>
<evidence type="ECO:0000313" key="2">
    <source>
        <dbReference type="EMBL" id="KGH46094.1"/>
    </source>
</evidence>
<dbReference type="Proteomes" id="UP000029713">
    <property type="component" value="Unassembled WGS sequence"/>
</dbReference>
<dbReference type="RefSeq" id="WP_036336333.1">
    <property type="nucleotide sequence ID" value="NZ_JPMX01000058.1"/>
</dbReference>
<dbReference type="GO" id="GO:0008168">
    <property type="term" value="F:methyltransferase activity"/>
    <property type="evidence" value="ECO:0007669"/>
    <property type="project" value="UniProtKB-KW"/>
</dbReference>
<reference evidence="2 3" key="1">
    <citation type="submission" date="2014-07" db="EMBL/GenBank/DDBJ databases">
        <title>Biosystematic studies on Modestobacter strains isolated from extreme hyper-arid desert soil and from historic building.</title>
        <authorList>
            <person name="Bukarasam K."/>
            <person name="Bull A."/>
            <person name="Girard G."/>
            <person name="van Wezel G."/>
            <person name="Goodfellow M."/>
        </authorList>
    </citation>
    <scope>NUCLEOTIDE SEQUENCE [LARGE SCALE GENOMIC DNA]</scope>
    <source>
        <strain evidence="2 3">KNN45-2b</strain>
    </source>
</reference>
<protein>
    <submittedName>
        <fullName evidence="2">Methylase</fullName>
    </submittedName>
</protein>
<keyword evidence="2" id="KW-0489">Methyltransferase</keyword>
<dbReference type="OrthoDB" id="420449at2"/>
<dbReference type="Pfam" id="PF13649">
    <property type="entry name" value="Methyltransf_25"/>
    <property type="match status" value="1"/>
</dbReference>
<keyword evidence="2" id="KW-0808">Transferase</keyword>
<keyword evidence="3" id="KW-1185">Reference proteome</keyword>
<dbReference type="SUPFAM" id="SSF53335">
    <property type="entry name" value="S-adenosyl-L-methionine-dependent methyltransferases"/>
    <property type="match status" value="1"/>
</dbReference>
<comment type="caution">
    <text evidence="2">The sequence shown here is derived from an EMBL/GenBank/DDBJ whole genome shotgun (WGS) entry which is preliminary data.</text>
</comment>
<gene>
    <name evidence="2" type="ORF">IN07_13425</name>
</gene>
<dbReference type="CDD" id="cd02440">
    <property type="entry name" value="AdoMet_MTases"/>
    <property type="match status" value="1"/>
</dbReference>
<sequence>MDPRDTAVLLPQPSGNHIVDGSFDCAEESAHYAFSVQLLLTQYATLVPWQTEGVAELGSGDARAIAHVVRAVPGLQVHGTDISATSVERARQTISGLGVADRYAVEHGDFFAWADSPSGRDVSTVIANPPYIPAPDADILMPELWGGWYGNDMVLRLLKAGFEHLLVALPSYSDPAGTLATARDLGYQVANFLAMGLEFGAYSGEPKVREHIAELTAEGRGWAGEDSYVVAVALLTRSPELRRDRSTELLRALQLPV</sequence>
<dbReference type="GO" id="GO:0032259">
    <property type="term" value="P:methylation"/>
    <property type="evidence" value="ECO:0007669"/>
    <property type="project" value="UniProtKB-KW"/>
</dbReference>
<organism evidence="2 3">
    <name type="scientific">Modestobacter caceresii</name>
    <dbReference type="NCBI Taxonomy" id="1522368"/>
    <lineage>
        <taxon>Bacteria</taxon>
        <taxon>Bacillati</taxon>
        <taxon>Actinomycetota</taxon>
        <taxon>Actinomycetes</taxon>
        <taxon>Geodermatophilales</taxon>
        <taxon>Geodermatophilaceae</taxon>
        <taxon>Modestobacter</taxon>
    </lineage>
</organism>